<feature type="non-terminal residue" evidence="1">
    <location>
        <position position="76"/>
    </location>
</feature>
<dbReference type="GO" id="GO:0016853">
    <property type="term" value="F:isomerase activity"/>
    <property type="evidence" value="ECO:0007669"/>
    <property type="project" value="UniProtKB-KW"/>
</dbReference>
<name>T0ZQP8_9ZZZZ</name>
<dbReference type="Pfam" id="PF00378">
    <property type="entry name" value="ECH_1"/>
    <property type="match status" value="1"/>
</dbReference>
<dbReference type="PANTHER" id="PTHR11941">
    <property type="entry name" value="ENOYL-COA HYDRATASE-RELATED"/>
    <property type="match status" value="1"/>
</dbReference>
<protein>
    <submittedName>
        <fullName evidence="1">Enoyl-CoA hydratase/isomerase</fullName>
    </submittedName>
</protein>
<dbReference type="SUPFAM" id="SSF52096">
    <property type="entry name" value="ClpP/crotonase"/>
    <property type="match status" value="1"/>
</dbReference>
<dbReference type="InterPro" id="IPR001753">
    <property type="entry name" value="Enoyl-CoA_hydra/iso"/>
</dbReference>
<dbReference type="CDD" id="cd06558">
    <property type="entry name" value="crotonase-like"/>
    <property type="match status" value="1"/>
</dbReference>
<dbReference type="AlphaFoldDB" id="T0ZQP8"/>
<proteinExistence type="predicted"/>
<keyword evidence="1" id="KW-0413">Isomerase</keyword>
<reference evidence="1" key="1">
    <citation type="submission" date="2013-08" db="EMBL/GenBank/DDBJ databases">
        <authorList>
            <person name="Mendez C."/>
            <person name="Richter M."/>
            <person name="Ferrer M."/>
            <person name="Sanchez J."/>
        </authorList>
    </citation>
    <scope>NUCLEOTIDE SEQUENCE</scope>
</reference>
<accession>T0ZQP8</accession>
<dbReference type="EMBL" id="AUZX01014469">
    <property type="protein sequence ID" value="EQD32145.1"/>
    <property type="molecule type" value="Genomic_DNA"/>
</dbReference>
<dbReference type="InterPro" id="IPR029045">
    <property type="entry name" value="ClpP/crotonase-like_dom_sf"/>
</dbReference>
<evidence type="ECO:0000313" key="1">
    <source>
        <dbReference type="EMBL" id="EQD32145.1"/>
    </source>
</evidence>
<dbReference type="GO" id="GO:0006635">
    <property type="term" value="P:fatty acid beta-oxidation"/>
    <property type="evidence" value="ECO:0007669"/>
    <property type="project" value="TreeGrafter"/>
</dbReference>
<dbReference type="Gene3D" id="3.90.226.10">
    <property type="entry name" value="2-enoyl-CoA Hydratase, Chain A, domain 1"/>
    <property type="match status" value="1"/>
</dbReference>
<reference evidence="1" key="2">
    <citation type="journal article" date="2014" name="ISME J.">
        <title>Microbial stratification in low pH oxic and suboxic macroscopic growths along an acid mine drainage.</title>
        <authorList>
            <person name="Mendez-Garcia C."/>
            <person name="Mesa V."/>
            <person name="Sprenger R.R."/>
            <person name="Richter M."/>
            <person name="Diez M.S."/>
            <person name="Solano J."/>
            <person name="Bargiela R."/>
            <person name="Golyshina O.V."/>
            <person name="Manteca A."/>
            <person name="Ramos J.L."/>
            <person name="Gallego J.R."/>
            <person name="Llorente I."/>
            <person name="Martins Dos Santos V.A."/>
            <person name="Jensen O.N."/>
            <person name="Pelaez A.I."/>
            <person name="Sanchez J."/>
            <person name="Ferrer M."/>
        </authorList>
    </citation>
    <scope>NUCLEOTIDE SEQUENCE</scope>
</reference>
<sequence length="76" mass="8475">MQGKFVRTRVDNGVGYIEIAKPKANTYDLEMMHEVDAALEELRFDDHAKVLVLTSTLAGFFSAGADIEMLKKSQPD</sequence>
<organism evidence="1">
    <name type="scientific">mine drainage metagenome</name>
    <dbReference type="NCBI Taxonomy" id="410659"/>
    <lineage>
        <taxon>unclassified sequences</taxon>
        <taxon>metagenomes</taxon>
        <taxon>ecological metagenomes</taxon>
    </lineage>
</organism>
<comment type="caution">
    <text evidence="1">The sequence shown here is derived from an EMBL/GenBank/DDBJ whole genome shotgun (WGS) entry which is preliminary data.</text>
</comment>
<dbReference type="PANTHER" id="PTHR11941:SF54">
    <property type="entry name" value="ENOYL-COA HYDRATASE, MITOCHONDRIAL"/>
    <property type="match status" value="1"/>
</dbReference>
<gene>
    <name evidence="1" type="ORF">B1A_19601</name>
</gene>